<comment type="subcellular location">
    <subcellularLocation>
        <location evidence="1 6">Bacterial flagellum basal body</location>
    </subcellularLocation>
</comment>
<dbReference type="PANTHER" id="PTHR30435:SF2">
    <property type="entry name" value="FLAGELLAR BASAL-BODY ROD PROTEIN FLGC"/>
    <property type="match status" value="1"/>
</dbReference>
<name>A0AB39KR43_9CAUL</name>
<organism evidence="9">
    <name type="scientific">Caulobacter sp. 73W</name>
    <dbReference type="NCBI Taxonomy" id="3161137"/>
    <lineage>
        <taxon>Bacteria</taxon>
        <taxon>Pseudomonadati</taxon>
        <taxon>Pseudomonadota</taxon>
        <taxon>Alphaproteobacteria</taxon>
        <taxon>Caulobacterales</taxon>
        <taxon>Caulobacteraceae</taxon>
        <taxon>Caulobacter</taxon>
    </lineage>
</organism>
<proteinExistence type="inferred from homology"/>
<dbReference type="EMBL" id="CP158375">
    <property type="protein sequence ID" value="XDO96075.1"/>
    <property type="molecule type" value="Genomic_DNA"/>
</dbReference>
<sequence>MPQINSQTATAQAVAASALRAQQARMRIIAENIANADSTARTPGGDPYRRQNPIFEPHAVGGGEGVRLSRVEPDQKAFKQEFNPGHPGADATGYVKMPNVETLVESLDMRAAQRAYEANLNVIETARSMDSKTLDILKR</sequence>
<evidence type="ECO:0000256" key="3">
    <source>
        <dbReference type="ARBA" id="ARBA00017941"/>
    </source>
</evidence>
<dbReference type="GO" id="GO:0030694">
    <property type="term" value="C:bacterial-type flagellum basal body, rod"/>
    <property type="evidence" value="ECO:0007669"/>
    <property type="project" value="UniProtKB-UniRule"/>
</dbReference>
<evidence type="ECO:0000259" key="8">
    <source>
        <dbReference type="Pfam" id="PF06429"/>
    </source>
</evidence>
<comment type="subunit">
    <text evidence="5 6">The basal body constitutes a major portion of the flagellar organelle and consists of four rings (L,P,S, and M) mounted on a central rod. The rod consists of about 26 subunits of FlgG in the distal portion, and FlgB, FlgC and FlgF are thought to build up the proximal portion of the rod with about 6 subunits each.</text>
</comment>
<evidence type="ECO:0000256" key="6">
    <source>
        <dbReference type="RuleBase" id="RU362062"/>
    </source>
</evidence>
<keyword evidence="4 6" id="KW-0975">Bacterial flagellum</keyword>
<dbReference type="InterPro" id="IPR010930">
    <property type="entry name" value="Flg_bb/hook_C_dom"/>
</dbReference>
<dbReference type="InterPro" id="IPR006299">
    <property type="entry name" value="FlgC"/>
</dbReference>
<feature type="domain" description="Flagellar basal body rod protein N-terminal" evidence="7">
    <location>
        <begin position="14"/>
        <end position="40"/>
    </location>
</feature>
<comment type="similarity">
    <text evidence="2">Belongs to the flagella basal body rod proteins family.</text>
</comment>
<evidence type="ECO:0000256" key="2">
    <source>
        <dbReference type="ARBA" id="ARBA00009677"/>
    </source>
</evidence>
<protein>
    <recommendedName>
        <fullName evidence="3 6">Flagellar basal-body rod protein FlgC</fullName>
    </recommendedName>
</protein>
<evidence type="ECO:0000313" key="9">
    <source>
        <dbReference type="EMBL" id="XDO96075.1"/>
    </source>
</evidence>
<accession>A0AB39KR43</accession>
<keyword evidence="9" id="KW-0282">Flagellum</keyword>
<keyword evidence="9" id="KW-0966">Cell projection</keyword>
<reference evidence="9" key="1">
    <citation type="submission" date="2024-06" db="EMBL/GenBank/DDBJ databases">
        <title>Caulobacter inopinatus, sp. nov.</title>
        <authorList>
            <person name="Donachie S.P."/>
        </authorList>
    </citation>
    <scope>NUCLEOTIDE SEQUENCE</scope>
    <source>
        <strain evidence="9">73W</strain>
    </source>
</reference>
<dbReference type="PANTHER" id="PTHR30435">
    <property type="entry name" value="FLAGELLAR PROTEIN"/>
    <property type="match status" value="1"/>
</dbReference>
<dbReference type="GO" id="GO:0071978">
    <property type="term" value="P:bacterial-type flagellum-dependent swarming motility"/>
    <property type="evidence" value="ECO:0007669"/>
    <property type="project" value="TreeGrafter"/>
</dbReference>
<dbReference type="RefSeq" id="WP_369058930.1">
    <property type="nucleotide sequence ID" value="NZ_CP158375.1"/>
</dbReference>
<keyword evidence="9" id="KW-0969">Cilium</keyword>
<dbReference type="InterPro" id="IPR001444">
    <property type="entry name" value="Flag_bb_rod_N"/>
</dbReference>
<dbReference type="AlphaFoldDB" id="A0AB39KR43"/>
<evidence type="ECO:0000256" key="4">
    <source>
        <dbReference type="ARBA" id="ARBA00023143"/>
    </source>
</evidence>
<evidence type="ECO:0000256" key="5">
    <source>
        <dbReference type="ARBA" id="ARBA00025933"/>
    </source>
</evidence>
<dbReference type="NCBIfam" id="TIGR01395">
    <property type="entry name" value="FlgC"/>
    <property type="match status" value="1"/>
</dbReference>
<feature type="domain" description="Flagellar basal-body/hook protein C-terminal" evidence="8">
    <location>
        <begin position="92"/>
        <end position="135"/>
    </location>
</feature>
<evidence type="ECO:0000259" key="7">
    <source>
        <dbReference type="Pfam" id="PF00460"/>
    </source>
</evidence>
<evidence type="ECO:0000256" key="1">
    <source>
        <dbReference type="ARBA" id="ARBA00004117"/>
    </source>
</evidence>
<dbReference type="Pfam" id="PF00460">
    <property type="entry name" value="Flg_bb_rod"/>
    <property type="match status" value="1"/>
</dbReference>
<dbReference type="Pfam" id="PF06429">
    <property type="entry name" value="Flg_bbr_C"/>
    <property type="match status" value="1"/>
</dbReference>
<gene>
    <name evidence="9" type="primary">flgC</name>
    <name evidence="9" type="ORF">ABOZ73_14925</name>
</gene>